<sequence length="297" mass="30609">MGSGTSSTDVGDDTGVTNSPGFFDGSGAAAGLPGYAQAKGIATKSAAFGDGFDFSDVTGLFGEITGTFYTGLGAITDPVNFLAGTVVSFLIDFIQPLEDLLGLVTGNPERMDLEIAKWDRVTAALAAISEDVGKVPGEDIGAWRGDAATVAKTRLGECADAIAATANDVTRVRLVLQGASLLATSLQAVIKGELTKFLIAQIPKWLTALAAAGPSFGASTAAQAVITAVEAARTYLTAITWVRKAMAVFAKLQKALKVVETIKYESVIAKMITTGADMYARHEQAGDGPSYDPSGLT</sequence>
<organism evidence="1 2">
    <name type="scientific">Phytomonospora endophytica</name>
    <dbReference type="NCBI Taxonomy" id="714109"/>
    <lineage>
        <taxon>Bacteria</taxon>
        <taxon>Bacillati</taxon>
        <taxon>Actinomycetota</taxon>
        <taxon>Actinomycetes</taxon>
        <taxon>Micromonosporales</taxon>
        <taxon>Micromonosporaceae</taxon>
        <taxon>Phytomonospora</taxon>
    </lineage>
</organism>
<proteinExistence type="predicted"/>
<comment type="caution">
    <text evidence="1">The sequence shown here is derived from an EMBL/GenBank/DDBJ whole genome shotgun (WGS) entry which is preliminary data.</text>
</comment>
<dbReference type="RefSeq" id="WP_184786110.1">
    <property type="nucleotide sequence ID" value="NZ_BONT01000023.1"/>
</dbReference>
<protein>
    <submittedName>
        <fullName evidence="1">Uncharacterized protein</fullName>
    </submittedName>
</protein>
<dbReference type="AlphaFoldDB" id="A0A841FCT5"/>
<evidence type="ECO:0000313" key="1">
    <source>
        <dbReference type="EMBL" id="MBB6033225.1"/>
    </source>
</evidence>
<gene>
    <name evidence="1" type="ORF">HNR73_001072</name>
</gene>
<dbReference type="Proteomes" id="UP000548476">
    <property type="component" value="Unassembled WGS sequence"/>
</dbReference>
<reference evidence="1 2" key="1">
    <citation type="submission" date="2020-08" db="EMBL/GenBank/DDBJ databases">
        <title>Genomic Encyclopedia of Type Strains, Phase IV (KMG-IV): sequencing the most valuable type-strain genomes for metagenomic binning, comparative biology and taxonomic classification.</title>
        <authorList>
            <person name="Goeker M."/>
        </authorList>
    </citation>
    <scope>NUCLEOTIDE SEQUENCE [LARGE SCALE GENOMIC DNA]</scope>
    <source>
        <strain evidence="1 2">YIM 65646</strain>
    </source>
</reference>
<accession>A0A841FCT5</accession>
<keyword evidence="2" id="KW-1185">Reference proteome</keyword>
<evidence type="ECO:0000313" key="2">
    <source>
        <dbReference type="Proteomes" id="UP000548476"/>
    </source>
</evidence>
<dbReference type="EMBL" id="JACHGT010000002">
    <property type="protein sequence ID" value="MBB6033225.1"/>
    <property type="molecule type" value="Genomic_DNA"/>
</dbReference>
<name>A0A841FCT5_9ACTN</name>